<evidence type="ECO:0000256" key="4">
    <source>
        <dbReference type="ARBA" id="ARBA00022598"/>
    </source>
</evidence>
<keyword evidence="6 13" id="KW-0067">ATP-binding</keyword>
<keyword evidence="5 13" id="KW-0547">Nucleotide-binding</keyword>
<dbReference type="InterPro" id="IPR009080">
    <property type="entry name" value="tRNAsynth_Ia_anticodon-bd"/>
</dbReference>
<reference evidence="16" key="1">
    <citation type="submission" date="2021-01" db="EMBL/GenBank/DDBJ databases">
        <authorList>
            <person name="Corre E."/>
            <person name="Pelletier E."/>
            <person name="Niang G."/>
            <person name="Scheremetjew M."/>
            <person name="Finn R."/>
            <person name="Kale V."/>
            <person name="Holt S."/>
            <person name="Cochrane G."/>
            <person name="Meng A."/>
            <person name="Brown T."/>
            <person name="Cohen L."/>
        </authorList>
    </citation>
    <scope>NUCLEOTIDE SEQUENCE</scope>
    <source>
        <strain evidence="16">MM31A-1</strain>
    </source>
</reference>
<dbReference type="InterPro" id="IPR002547">
    <property type="entry name" value="tRNA-bd_dom"/>
</dbReference>
<dbReference type="FunFam" id="2.170.220.10:FF:000002">
    <property type="entry name" value="Methionine--tRNA ligase"/>
    <property type="match status" value="1"/>
</dbReference>
<dbReference type="CDD" id="cd07957">
    <property type="entry name" value="Anticodon_Ia_Met"/>
    <property type="match status" value="1"/>
</dbReference>
<proteinExistence type="inferred from homology"/>
<dbReference type="GO" id="GO:0005524">
    <property type="term" value="F:ATP binding"/>
    <property type="evidence" value="ECO:0007669"/>
    <property type="project" value="UniProtKB-KW"/>
</dbReference>
<dbReference type="PANTHER" id="PTHR43326:SF2">
    <property type="entry name" value="METHIONINE--TRNA LIGASE"/>
    <property type="match status" value="1"/>
</dbReference>
<name>A0A7S3PW86_9STRA</name>
<evidence type="ECO:0000256" key="1">
    <source>
        <dbReference type="ARBA" id="ARBA00012838"/>
    </source>
</evidence>
<evidence type="ECO:0000256" key="13">
    <source>
        <dbReference type="RuleBase" id="RU363039"/>
    </source>
</evidence>
<dbReference type="Pfam" id="PF19303">
    <property type="entry name" value="Anticodon_3"/>
    <property type="match status" value="1"/>
</dbReference>
<dbReference type="CDD" id="cd02799">
    <property type="entry name" value="tRNA_bind_EMAP-II_like"/>
    <property type="match status" value="1"/>
</dbReference>
<dbReference type="InterPro" id="IPR012340">
    <property type="entry name" value="NA-bd_OB-fold"/>
</dbReference>
<accession>A0A7S3PW86</accession>
<dbReference type="InterPro" id="IPR015413">
    <property type="entry name" value="Methionyl/Leucyl_tRNA_Synth"/>
</dbReference>
<evidence type="ECO:0000256" key="8">
    <source>
        <dbReference type="ARBA" id="ARBA00022917"/>
    </source>
</evidence>
<dbReference type="CDD" id="cd00814">
    <property type="entry name" value="MetRS_core"/>
    <property type="match status" value="1"/>
</dbReference>
<gene>
    <name evidence="16" type="ORF">CDEB00056_LOCUS2421</name>
</gene>
<keyword evidence="7 12" id="KW-0694">RNA-binding</keyword>
<evidence type="ECO:0000259" key="15">
    <source>
        <dbReference type="PROSITE" id="PS50886"/>
    </source>
</evidence>
<evidence type="ECO:0000256" key="5">
    <source>
        <dbReference type="ARBA" id="ARBA00022741"/>
    </source>
</evidence>
<evidence type="ECO:0000256" key="14">
    <source>
        <dbReference type="SAM" id="MobiDB-lite"/>
    </source>
</evidence>
<dbReference type="EMBL" id="HBIO01003523">
    <property type="protein sequence ID" value="CAE0457580.1"/>
    <property type="molecule type" value="Transcribed_RNA"/>
</dbReference>
<evidence type="ECO:0000256" key="7">
    <source>
        <dbReference type="ARBA" id="ARBA00022884"/>
    </source>
</evidence>
<dbReference type="Gene3D" id="2.170.220.10">
    <property type="match status" value="1"/>
</dbReference>
<evidence type="ECO:0000256" key="12">
    <source>
        <dbReference type="PROSITE-ProRule" id="PRU00209"/>
    </source>
</evidence>
<evidence type="ECO:0000256" key="2">
    <source>
        <dbReference type="ARBA" id="ARBA00022490"/>
    </source>
</evidence>
<dbReference type="PANTHER" id="PTHR43326">
    <property type="entry name" value="METHIONYL-TRNA SYNTHETASE"/>
    <property type="match status" value="1"/>
</dbReference>
<dbReference type="SUPFAM" id="SSF52374">
    <property type="entry name" value="Nucleotidylyl transferase"/>
    <property type="match status" value="1"/>
</dbReference>
<organism evidence="16">
    <name type="scientific">Chaetoceros debilis</name>
    <dbReference type="NCBI Taxonomy" id="122233"/>
    <lineage>
        <taxon>Eukaryota</taxon>
        <taxon>Sar</taxon>
        <taxon>Stramenopiles</taxon>
        <taxon>Ochrophyta</taxon>
        <taxon>Bacillariophyta</taxon>
        <taxon>Coscinodiscophyceae</taxon>
        <taxon>Chaetocerotophycidae</taxon>
        <taxon>Chaetocerotales</taxon>
        <taxon>Chaetocerotaceae</taxon>
        <taxon>Chaetoceros</taxon>
    </lineage>
</organism>
<dbReference type="GO" id="GO:0000049">
    <property type="term" value="F:tRNA binding"/>
    <property type="evidence" value="ECO:0007669"/>
    <property type="project" value="UniProtKB-UniRule"/>
</dbReference>
<keyword evidence="8 13" id="KW-0648">Protein biosynthesis</keyword>
<keyword evidence="2" id="KW-0963">Cytoplasm</keyword>
<dbReference type="AlphaFoldDB" id="A0A7S3PW86"/>
<dbReference type="InterPro" id="IPR041872">
    <property type="entry name" value="Anticodon_Met"/>
</dbReference>
<dbReference type="EC" id="6.1.1.10" evidence="1"/>
<evidence type="ECO:0000256" key="6">
    <source>
        <dbReference type="ARBA" id="ARBA00022840"/>
    </source>
</evidence>
<evidence type="ECO:0000313" key="16">
    <source>
        <dbReference type="EMBL" id="CAE0457580.1"/>
    </source>
</evidence>
<dbReference type="Pfam" id="PF01588">
    <property type="entry name" value="tRNA_bind"/>
    <property type="match status" value="1"/>
</dbReference>
<dbReference type="PROSITE" id="PS50886">
    <property type="entry name" value="TRBD"/>
    <property type="match status" value="1"/>
</dbReference>
<comment type="similarity">
    <text evidence="13">Belongs to the class-I aminoacyl-tRNA synthetase family.</text>
</comment>
<feature type="domain" description="TRNA-binding" evidence="15">
    <location>
        <begin position="657"/>
        <end position="761"/>
    </location>
</feature>
<feature type="region of interest" description="Disordered" evidence="14">
    <location>
        <begin position="25"/>
        <end position="54"/>
    </location>
</feature>
<keyword evidence="4 13" id="KW-0436">Ligase</keyword>
<dbReference type="NCBIfam" id="TIGR00398">
    <property type="entry name" value="metG"/>
    <property type="match status" value="1"/>
</dbReference>
<keyword evidence="3 12" id="KW-0820">tRNA-binding</keyword>
<dbReference type="InterPro" id="IPR014758">
    <property type="entry name" value="Met-tRNA_synth"/>
</dbReference>
<dbReference type="GO" id="GO:0004825">
    <property type="term" value="F:methionine-tRNA ligase activity"/>
    <property type="evidence" value="ECO:0007669"/>
    <property type="project" value="UniProtKB-EC"/>
</dbReference>
<evidence type="ECO:0000256" key="11">
    <source>
        <dbReference type="ARBA" id="ARBA00047364"/>
    </source>
</evidence>
<dbReference type="FunFam" id="2.40.50.140:FF:000225">
    <property type="entry name" value="tyrosine--tRNA ligase, cytoplasmic"/>
    <property type="match status" value="1"/>
</dbReference>
<dbReference type="SUPFAM" id="SSF50249">
    <property type="entry name" value="Nucleic acid-binding proteins"/>
    <property type="match status" value="1"/>
</dbReference>
<dbReference type="Gene3D" id="2.40.50.140">
    <property type="entry name" value="Nucleic acid-binding proteins"/>
    <property type="match status" value="1"/>
</dbReference>
<dbReference type="Pfam" id="PF09334">
    <property type="entry name" value="tRNA-synt_1g"/>
    <property type="match status" value="2"/>
</dbReference>
<evidence type="ECO:0000256" key="3">
    <source>
        <dbReference type="ARBA" id="ARBA00022555"/>
    </source>
</evidence>
<protein>
    <recommendedName>
        <fullName evidence="1">methionine--tRNA ligase</fullName>
        <ecNumber evidence="1">6.1.1.10</ecNumber>
    </recommendedName>
    <alternativeName>
        <fullName evidence="10">Methionyl-tRNA synthetase</fullName>
    </alternativeName>
</protein>
<dbReference type="InterPro" id="IPR023457">
    <property type="entry name" value="Met-tRNA_synth_2"/>
</dbReference>
<keyword evidence="9 13" id="KW-0030">Aminoacyl-tRNA synthetase</keyword>
<dbReference type="Gene3D" id="3.40.50.620">
    <property type="entry name" value="HUPs"/>
    <property type="match status" value="1"/>
</dbReference>
<evidence type="ECO:0000256" key="10">
    <source>
        <dbReference type="ARBA" id="ARBA00030904"/>
    </source>
</evidence>
<dbReference type="InterPro" id="IPR014729">
    <property type="entry name" value="Rossmann-like_a/b/a_fold"/>
</dbReference>
<dbReference type="Gene3D" id="1.10.730.10">
    <property type="entry name" value="Isoleucyl-tRNA Synthetase, Domain 1"/>
    <property type="match status" value="1"/>
</dbReference>
<dbReference type="SUPFAM" id="SSF47323">
    <property type="entry name" value="Anticodon-binding domain of a subclass of class I aminoacyl-tRNA synthetases"/>
    <property type="match status" value="1"/>
</dbReference>
<sequence length="821" mass="90424">MALNDQSDELSAALRATLLISSMSVGTGKDSQDSPAAPVKSVANKDVANKDTSSGKFERWSLTDDSKIDYGCYASKEKVGEYDETKKGFYITTAINYTNGPAHMGHAYEAATADAIARYNSSKYGHAQSYFVTGSDEHGQKIAITAADANPPMKPIDLCNKFVTGFQVLNQRMLIANDDYVRTTSARHKNTARELWKRCAGNNTNGESDIYLSKYEGWYNVREETFVTDSDAKLADYKDATSGLPLKKVEEESYFFRMGAYHDKLVQHINDNPNFIRPTQYRNNILARLNGDKLRDLSISRTTFDWGIPVPEGFNAKHVMYVWFDALSNYLTGINALEVNGENHKTNRSCHWPASVHIIGKDIIWFHTVIWPCILMSAGLPLPTTVFSHGFVNDSNGMKMSKSIGNVVDPHDMLDKFPVDGFRWYLCKEAPYGGELSFSEESLSTMYNADLCDTLGNLIHRATNLCKKYCNGVVPDVPAPEKAPIDFEKIRADFMSKMDNFELDNGAAKAMEGFRDINGFLTEQAPWHMKGDERAEERQIVVRATLEAVYAMAHLLIPFIPIGAKQIFQKLNTAPIDLLAVKSDLRNLVPQTKVDVGDVLYSKIVSEEEKLNAKEAAKKKASSLADAQKRKKEKKAAAAASSKAGGKQGATDANQPAFTKADIRVGQITKVWYHPDADKLFCEEIDVGEKTGPRQITSGLRGHYELSDMQDKKVLVVCNLKAVKIVGFASNGMVLAAKAEDGSKVELVTPPSNAQVGERVFIDGLTGEPASSAQMKKKKIWDEVAKELKTGEEGVATWQGKVIKTSAGNCAAATIVGAPIS</sequence>
<evidence type="ECO:0000256" key="9">
    <source>
        <dbReference type="ARBA" id="ARBA00023146"/>
    </source>
</evidence>
<dbReference type="InterPro" id="IPR033911">
    <property type="entry name" value="MetRS_core"/>
</dbReference>
<dbReference type="GO" id="GO:0006431">
    <property type="term" value="P:methionyl-tRNA aminoacylation"/>
    <property type="evidence" value="ECO:0007669"/>
    <property type="project" value="InterPro"/>
</dbReference>
<dbReference type="PRINTS" id="PR01041">
    <property type="entry name" value="TRNASYNTHMET"/>
</dbReference>
<comment type="catalytic activity">
    <reaction evidence="11">
        <text>tRNA(Met) + L-methionine + ATP = L-methionyl-tRNA(Met) + AMP + diphosphate</text>
        <dbReference type="Rhea" id="RHEA:13481"/>
        <dbReference type="Rhea" id="RHEA-COMP:9667"/>
        <dbReference type="Rhea" id="RHEA-COMP:9698"/>
        <dbReference type="ChEBI" id="CHEBI:30616"/>
        <dbReference type="ChEBI" id="CHEBI:33019"/>
        <dbReference type="ChEBI" id="CHEBI:57844"/>
        <dbReference type="ChEBI" id="CHEBI:78442"/>
        <dbReference type="ChEBI" id="CHEBI:78530"/>
        <dbReference type="ChEBI" id="CHEBI:456215"/>
        <dbReference type="EC" id="6.1.1.10"/>
    </reaction>
</comment>